<dbReference type="GO" id="GO:0005509">
    <property type="term" value="F:calcium ion binding"/>
    <property type="evidence" value="ECO:0007669"/>
    <property type="project" value="InterPro"/>
</dbReference>
<evidence type="ECO:0000256" key="2">
    <source>
        <dbReference type="ARBA" id="ARBA00022638"/>
    </source>
</evidence>
<keyword evidence="1" id="KW-0929">Antimicrobial</keyword>
<dbReference type="EMBL" id="FN543093">
    <property type="protein sequence ID" value="CBA30502.1"/>
    <property type="molecule type" value="Genomic_DNA"/>
</dbReference>
<feature type="domain" description="EF-hand" evidence="3">
    <location>
        <begin position="448"/>
        <end position="483"/>
    </location>
</feature>
<organism evidence="4 5">
    <name type="scientific">Cronobacter turicensis (strain DSM 18703 / CCUG 55852 / LMG 23827 / z3032)</name>
    <dbReference type="NCBI Taxonomy" id="693216"/>
    <lineage>
        <taxon>Bacteria</taxon>
        <taxon>Pseudomonadati</taxon>
        <taxon>Pseudomonadota</taxon>
        <taxon>Gammaproteobacteria</taxon>
        <taxon>Enterobacterales</taxon>
        <taxon>Enterobacteriaceae</taxon>
        <taxon>Cronobacter</taxon>
    </lineage>
</organism>
<dbReference type="GO" id="GO:0003796">
    <property type="term" value="F:lysozyme activity"/>
    <property type="evidence" value="ECO:0007669"/>
    <property type="project" value="InterPro"/>
</dbReference>
<keyword evidence="2" id="KW-0081">Bacteriolytic enzyme</keyword>
<proteinExistence type="predicted"/>
<dbReference type="GO" id="GO:0031640">
    <property type="term" value="P:killing of cells of another organism"/>
    <property type="evidence" value="ECO:0007669"/>
    <property type="project" value="UniProtKB-KW"/>
</dbReference>
<name>C9Y3H6_CROTZ</name>
<dbReference type="HOGENOM" id="CLU_010665_1_1_6"/>
<dbReference type="Proteomes" id="UP000002069">
    <property type="component" value="Chromosome"/>
</dbReference>
<keyword evidence="4" id="KW-0378">Hydrolase</keyword>
<gene>
    <name evidence="4" type="ordered locus">Ctu_19480</name>
</gene>
<evidence type="ECO:0000313" key="5">
    <source>
        <dbReference type="Proteomes" id="UP000002069"/>
    </source>
</evidence>
<dbReference type="InterPro" id="IPR018247">
    <property type="entry name" value="EF_Hand_1_Ca_BS"/>
</dbReference>
<dbReference type="AlphaFoldDB" id="C9Y3H6"/>
<protein>
    <recommendedName>
        <fullName evidence="3">EF-hand domain-containing protein</fullName>
    </recommendedName>
</protein>
<accession>C9Y3H6</accession>
<reference evidence="4 5" key="1">
    <citation type="journal article" date="2010" name="J. Bacteriol.">
        <title>Complete Genome Sequence of Cronobacter turicensis LMG 23827, a foodborne pathogen causing deaths in neonates.</title>
        <authorList>
            <person name="Stephan R."/>
            <person name="Lehner A."/>
            <person name="Tischler P."/>
            <person name="Rattei T."/>
        </authorList>
    </citation>
    <scope>NUCLEOTIDE SEQUENCE [LARGE SCALE GENOMIC DNA]</scope>
    <source>
        <strain evidence="5">DSM 18703 / CCUG 55852 / LMG 23827 / z3032</strain>
    </source>
</reference>
<evidence type="ECO:0000313" key="4">
    <source>
        <dbReference type="EMBL" id="CBA30502.1"/>
    </source>
</evidence>
<keyword evidence="5" id="KW-1185">Reference proteome</keyword>
<dbReference type="Gene3D" id="1.10.530.40">
    <property type="match status" value="1"/>
</dbReference>
<reference evidence="5" key="2">
    <citation type="journal article" date="2011" name="J. Bacteriol.">
        <title>Complete genome sequence of Cronobacter turicensis LMG 23827, a food-borne pathogen causing deaths in neonates.</title>
        <authorList>
            <person name="Stephan R."/>
            <person name="Lehner A."/>
            <person name="Tischler P."/>
            <person name="Rattei T."/>
        </authorList>
    </citation>
    <scope>NUCLEOTIDE SEQUENCE [LARGE SCALE GENOMIC DNA]</scope>
    <source>
        <strain evidence="5">DSM 18703 / CCUG 55852 / LMG 23827 / z3032</strain>
    </source>
</reference>
<dbReference type="GO" id="GO:0042742">
    <property type="term" value="P:defense response to bacterium"/>
    <property type="evidence" value="ECO:0007669"/>
    <property type="project" value="UniProtKB-KW"/>
</dbReference>
<dbReference type="PATRIC" id="fig|693216.3.peg.1845"/>
<keyword evidence="4" id="KW-0326">Glycosidase</keyword>
<dbReference type="PROSITE" id="PS50222">
    <property type="entry name" value="EF_HAND_2"/>
    <property type="match status" value="1"/>
</dbReference>
<dbReference type="PROSITE" id="PS00018">
    <property type="entry name" value="EF_HAND_1"/>
    <property type="match status" value="1"/>
</dbReference>
<sequence>MKISYPVRNTDGQVFRSCDDVMRLVDGEAHGTWLLGANTLWHGGIHISDVTNPFSALNPEAQNTGEPVPLQFMADGTVVAYRLNNTYLTAPYCGKPLRYSSSFVLVKSVCQPDPQKEKSWLEFYCLYMHLAAVEDYPVSPCYKVREGHSGIRLRKYTPGQNGLPEGAAENGAAGDYAAPPKTKRSLKAGDRFLVSRTGRFYITTKGKATLATFGLARLLNGDVPGAEQYWVTLDATLTEPDGDLQLLMPEWMRRAVQQGVYDTVVVTGEKEAWTVSAGTPVGFMGCTESPSESRTLVDKEWYVHLEVLSTDSRMPAFLANPERVEGEKRWLLVGKGKTLYVRQDTEGQPVFTATTVSAGAQRLLSREAATPVADASQTWWYNITGEGWLPQSDVEEINQYELVRQGFQPLEETGGGDVMNSPYEGWVPAAFGEISRSAEQETEHQYSQVPAFYGDLMTEMDGNRDGKVTAEEVRQALTVRDPLVRTVVNRLVVKHHSEWCKGRSTGRWEGFYKDLDPLEVDYCEKWQADLEWMSQVPPFDKDEAVWHFHPVMFLEELSDDEMALKWLTVPFGQLTFDSEGNDIEDSIYFSRHPHVPNNRGIVIGRSGVTFGRGLDLGQQTTTYIKSLLQEMEKDSRPLSEALKIWLLGSVGKQGSEALIYCNDINKTVPLNEQSLTRKQQHFLFKAVYKHQYEVTKRVLSKGVDIDNVRVTADLDSFDQKTQDVLVDLTFRGDNSPQPEGIS</sequence>
<dbReference type="InterPro" id="IPR023347">
    <property type="entry name" value="Lysozyme_dom_sf"/>
</dbReference>
<dbReference type="KEGG" id="ctu:CTU_19480"/>
<evidence type="ECO:0000259" key="3">
    <source>
        <dbReference type="PROSITE" id="PS50222"/>
    </source>
</evidence>
<dbReference type="InterPro" id="IPR002048">
    <property type="entry name" value="EF_hand_dom"/>
</dbReference>
<evidence type="ECO:0000256" key="1">
    <source>
        <dbReference type="ARBA" id="ARBA00022529"/>
    </source>
</evidence>